<evidence type="ECO:0000259" key="1">
    <source>
        <dbReference type="Pfam" id="PF09537"/>
    </source>
</evidence>
<dbReference type="Proteomes" id="UP001041814">
    <property type="component" value="Unassembled WGS sequence"/>
</dbReference>
<dbReference type="InterPro" id="IPR009078">
    <property type="entry name" value="Ferritin-like_SF"/>
</dbReference>
<reference evidence="2" key="1">
    <citation type="submission" date="2017-08" db="EMBL/GenBank/DDBJ databases">
        <authorList>
            <person name="Imhoff J.F."/>
            <person name="Rahn T."/>
            <person name="Kuenzel S."/>
            <person name="Neulinger S.C."/>
        </authorList>
    </citation>
    <scope>NUCLEOTIDE SEQUENCE</scope>
    <source>
        <strain evidence="2">IM 151</strain>
    </source>
</reference>
<protein>
    <submittedName>
        <fullName evidence="2">Aldehyde dehydrogenase</fullName>
    </submittedName>
</protein>
<dbReference type="PIRSF" id="PIRSF029477">
    <property type="entry name" value="UCP029477"/>
    <property type="match status" value="1"/>
</dbReference>
<dbReference type="InterPro" id="IPR019052">
    <property type="entry name" value="DUF2383"/>
</dbReference>
<dbReference type="Pfam" id="PF09537">
    <property type="entry name" value="DUF2383"/>
    <property type="match status" value="1"/>
</dbReference>
<proteinExistence type="predicted"/>
<reference evidence="2" key="2">
    <citation type="journal article" date="2020" name="Microorganisms">
        <title>Osmotic Adaptation and Compatible Solute Biosynthesis of Phototrophic Bacteria as Revealed from Genome Analyses.</title>
        <authorList>
            <person name="Imhoff J.F."/>
            <person name="Rahn T."/>
            <person name="Kunzel S."/>
            <person name="Keller A."/>
            <person name="Neulinger S.C."/>
        </authorList>
    </citation>
    <scope>NUCLEOTIDE SEQUENCE</scope>
    <source>
        <strain evidence="2">IM 151</strain>
    </source>
</reference>
<dbReference type="Gene3D" id="1.20.1260.10">
    <property type="match status" value="1"/>
</dbReference>
<organism evidence="2 3">
    <name type="scientific">Rubrivivax gelatinosus</name>
    <name type="common">Rhodocyclus gelatinosus</name>
    <name type="synonym">Rhodopseudomonas gelatinosa</name>
    <dbReference type="NCBI Taxonomy" id="28068"/>
    <lineage>
        <taxon>Bacteria</taxon>
        <taxon>Pseudomonadati</taxon>
        <taxon>Pseudomonadota</taxon>
        <taxon>Betaproteobacteria</taxon>
        <taxon>Burkholderiales</taxon>
        <taxon>Sphaerotilaceae</taxon>
        <taxon>Rubrivivax</taxon>
    </lineage>
</organism>
<comment type="caution">
    <text evidence="2">The sequence shown here is derived from an EMBL/GenBank/DDBJ whole genome shotgun (WGS) entry which is preliminary data.</text>
</comment>
<evidence type="ECO:0000313" key="3">
    <source>
        <dbReference type="Proteomes" id="UP001041814"/>
    </source>
</evidence>
<accession>A0ABS1DPE0</accession>
<sequence>MDRKDVVDTLNRLIETSKDGEYGFRTSAEHARDPQLQQTLQSRAEECRQGAAELQSLVVQYGGTAEDSGSATGAMHRGWVAVKGTLAGYSDLAMLEECERGEDTAIERYRSALAEDLPSDVRIVIERQFEGVKRNHSQIRLLRDTARARTA</sequence>
<dbReference type="InterPro" id="IPR016920">
    <property type="entry name" value="UCP029477"/>
</dbReference>
<gene>
    <name evidence="2" type="ORF">CKO43_00915</name>
</gene>
<dbReference type="RefSeq" id="WP_346014526.1">
    <property type="nucleotide sequence ID" value="NZ_NRRT01000188.1"/>
</dbReference>
<dbReference type="SUPFAM" id="SSF47240">
    <property type="entry name" value="Ferritin-like"/>
    <property type="match status" value="1"/>
</dbReference>
<feature type="domain" description="DUF2383" evidence="1">
    <location>
        <begin position="5"/>
        <end position="114"/>
    </location>
</feature>
<name>A0ABS1DPE0_RUBGE</name>
<dbReference type="InterPro" id="IPR012347">
    <property type="entry name" value="Ferritin-like"/>
</dbReference>
<evidence type="ECO:0000313" key="2">
    <source>
        <dbReference type="EMBL" id="MBK1711338.1"/>
    </source>
</evidence>
<dbReference type="EMBL" id="NRRU01000002">
    <property type="protein sequence ID" value="MBK1711338.1"/>
    <property type="molecule type" value="Genomic_DNA"/>
</dbReference>
<keyword evidence="3" id="KW-1185">Reference proteome</keyword>
<dbReference type="InterPro" id="IPR011971">
    <property type="entry name" value="CHP02284"/>
</dbReference>
<dbReference type="NCBIfam" id="TIGR02284">
    <property type="entry name" value="PA2169 family four-helix-bundle protein"/>
    <property type="match status" value="1"/>
</dbReference>